<sequence>MNSCSNCGRELGSQAKFCGACGTPVGEPQDEPVAVEPVSPRPKQTVPKPTAAVVVAAAVVAVAAAGVTTFALTRNTDSTQPDTAQVDITQPSATAPVTVLTTATQPPTSTEITTTETTPSLQVTEADLRRQTTQDSTVAESLVGQWVPQLSSKQPGLVVGGTTYDYPAIMADFQSLRSRFPEAIMVNSSDFKTFSRKGFWVTLEAKVFPDADAANAWCDEQNFAREDCHASRLTHSGGPAGNSKGR</sequence>
<evidence type="ECO:0000256" key="1">
    <source>
        <dbReference type="SAM" id="Phobius"/>
    </source>
</evidence>
<dbReference type="AlphaFoldDB" id="A0A229S825"/>
<dbReference type="EMBL" id="NMQU01000008">
    <property type="protein sequence ID" value="OXM54901.1"/>
    <property type="molecule type" value="Genomic_DNA"/>
</dbReference>
<feature type="transmembrane region" description="Helical" evidence="1">
    <location>
        <begin position="51"/>
        <end position="72"/>
    </location>
</feature>
<accession>A0A229S825</accession>
<keyword evidence="4" id="KW-1185">Reference proteome</keyword>
<keyword evidence="1" id="KW-1133">Transmembrane helix</keyword>
<evidence type="ECO:0000313" key="3">
    <source>
        <dbReference type="EMBL" id="OXM54901.1"/>
    </source>
</evidence>
<name>A0A229S825_AMYAL</name>
<reference evidence="3 4" key="1">
    <citation type="submission" date="2017-07" db="EMBL/GenBank/DDBJ databases">
        <title>Amycolatopsis alba DSM 44262 Genome sequencing and assembly.</title>
        <authorList>
            <person name="Kaur N."/>
            <person name="Mayilraj S."/>
        </authorList>
    </citation>
    <scope>NUCLEOTIDE SEQUENCE [LARGE SCALE GENOMIC DNA]</scope>
    <source>
        <strain evidence="3 4">DSM 44262</strain>
    </source>
</reference>
<keyword evidence="1" id="KW-0812">Transmembrane</keyword>
<comment type="caution">
    <text evidence="3">The sequence shown here is derived from an EMBL/GenBank/DDBJ whole genome shotgun (WGS) entry which is preliminary data.</text>
</comment>
<keyword evidence="1" id="KW-0472">Membrane</keyword>
<evidence type="ECO:0000313" key="4">
    <source>
        <dbReference type="Proteomes" id="UP000215563"/>
    </source>
</evidence>
<feature type="domain" description="Zinc-ribbon" evidence="2">
    <location>
        <begin position="4"/>
        <end position="25"/>
    </location>
</feature>
<organism evidence="3 4">
    <name type="scientific">Amycolatopsis alba DSM 44262</name>
    <dbReference type="NCBI Taxonomy" id="1125972"/>
    <lineage>
        <taxon>Bacteria</taxon>
        <taxon>Bacillati</taxon>
        <taxon>Actinomycetota</taxon>
        <taxon>Actinomycetes</taxon>
        <taxon>Pseudonocardiales</taxon>
        <taxon>Pseudonocardiaceae</taxon>
        <taxon>Amycolatopsis</taxon>
    </lineage>
</organism>
<protein>
    <submittedName>
        <fullName evidence="3">Zinc ribbon domain-containing protein</fullName>
    </submittedName>
</protein>
<dbReference type="InterPro" id="IPR026870">
    <property type="entry name" value="Zinc_ribbon_dom"/>
</dbReference>
<proteinExistence type="predicted"/>
<dbReference type="OrthoDB" id="4803588at2"/>
<gene>
    <name evidence="3" type="ORF">CFP75_01795</name>
</gene>
<dbReference type="Pfam" id="PF13240">
    <property type="entry name" value="Zn_Ribbon_1"/>
    <property type="match status" value="1"/>
</dbReference>
<dbReference type="Proteomes" id="UP000215563">
    <property type="component" value="Unassembled WGS sequence"/>
</dbReference>
<evidence type="ECO:0000259" key="2">
    <source>
        <dbReference type="Pfam" id="PF13240"/>
    </source>
</evidence>
<dbReference type="RefSeq" id="WP_020630065.1">
    <property type="nucleotide sequence ID" value="NZ_KB913032.1"/>
</dbReference>